<evidence type="ECO:0000313" key="1">
    <source>
        <dbReference type="EMBL" id="KYR01289.1"/>
    </source>
</evidence>
<dbReference type="Gene3D" id="3.40.50.300">
    <property type="entry name" value="P-loop containing nucleotide triphosphate hydrolases"/>
    <property type="match status" value="1"/>
</dbReference>
<dbReference type="Proteomes" id="UP000076078">
    <property type="component" value="Unassembled WGS sequence"/>
</dbReference>
<sequence>MKIEIIVLGDDSKSALIRKLMRNKNPKIEDYLSSTFYNIDVKIWNQSEIKVRINDHNDERWKKGQVYKNAILAFIVFDPSKGVKGSLQDIQYLVQEINRFSNTLKIKLISNPAEHNVDFSEIKEYASNNGFEIFESTYNYPNNKLNLSSSMIQEDENITFKSTFFAILESLLPDEVFDYHSNTNLPSSSSSSLSSSSSITTKKTKSSLNLHQPNPLTQSISSGSLKIVHGIMEMIPNSSNINQEKYEDNFYKVFRNHKLSNLIFQYVPVIYKELGIRSVKYHQTTFSGIVNNNHPTLLKERLLYDTKYFAFSYKTLLDFFKANKSLEITKILIDKYLVYLKRDESIITVNCCQQAGNLEIVRFLYGRDLKFTINSLYNAIICSDLDVIKFLMKHCKLFSQNQSQEMHEMHKAIELAKEHKNSAVKSYITKHCSSKTKSISLFLNSIKKKISGSKSDPKSIDLNRSDDDI</sequence>
<protein>
    <submittedName>
        <fullName evidence="1">Uncharacterized protein</fullName>
    </submittedName>
</protein>
<organism evidence="1 2">
    <name type="scientific">Tieghemostelium lacteum</name>
    <name type="common">Slime mold</name>
    <name type="synonym">Dictyostelium lacteum</name>
    <dbReference type="NCBI Taxonomy" id="361077"/>
    <lineage>
        <taxon>Eukaryota</taxon>
        <taxon>Amoebozoa</taxon>
        <taxon>Evosea</taxon>
        <taxon>Eumycetozoa</taxon>
        <taxon>Dictyostelia</taxon>
        <taxon>Dictyosteliales</taxon>
        <taxon>Raperosteliaceae</taxon>
        <taxon>Tieghemostelium</taxon>
    </lineage>
</organism>
<dbReference type="SUPFAM" id="SSF140860">
    <property type="entry name" value="Pseudo ankyrin repeat-like"/>
    <property type="match status" value="1"/>
</dbReference>
<dbReference type="EMBL" id="LODT01000011">
    <property type="protein sequence ID" value="KYR01289.1"/>
    <property type="molecule type" value="Genomic_DNA"/>
</dbReference>
<reference evidence="1 2" key="1">
    <citation type="submission" date="2015-12" db="EMBL/GenBank/DDBJ databases">
        <title>Dictyostelia acquired genes for synthesis and detection of signals that induce cell-type specialization by lateral gene transfer from prokaryotes.</title>
        <authorList>
            <person name="Gloeckner G."/>
            <person name="Schaap P."/>
        </authorList>
    </citation>
    <scope>NUCLEOTIDE SEQUENCE [LARGE SCALE GENOMIC DNA]</scope>
    <source>
        <strain evidence="1 2">TK</strain>
    </source>
</reference>
<name>A0A152A4X0_TIELA</name>
<keyword evidence="2" id="KW-1185">Reference proteome</keyword>
<proteinExistence type="predicted"/>
<dbReference type="InParanoid" id="A0A152A4X0"/>
<dbReference type="InterPro" id="IPR027417">
    <property type="entry name" value="P-loop_NTPase"/>
</dbReference>
<evidence type="ECO:0000313" key="2">
    <source>
        <dbReference type="Proteomes" id="UP000076078"/>
    </source>
</evidence>
<comment type="caution">
    <text evidence="1">The sequence shown here is derived from an EMBL/GenBank/DDBJ whole genome shotgun (WGS) entry which is preliminary data.</text>
</comment>
<gene>
    <name evidence="1" type="ORF">DLAC_02413</name>
</gene>
<dbReference type="AlphaFoldDB" id="A0A152A4X0"/>
<accession>A0A152A4X0</accession>